<dbReference type="EMBL" id="AXZF01000073">
    <property type="protein sequence ID" value="ERT68248.1"/>
    <property type="molecule type" value="Genomic_DNA"/>
</dbReference>
<keyword evidence="8" id="KW-1185">Reference proteome</keyword>
<keyword evidence="3" id="KW-0808">Transferase</keyword>
<dbReference type="PROSITE" id="PS00868">
    <property type="entry name" value="CYS_MET_METAB_PP"/>
    <property type="match status" value="1"/>
</dbReference>
<protein>
    <recommendedName>
        <fullName evidence="9">O-acetylhomoserine aminocarboxypropyltransferase/cysteine synthase</fullName>
    </recommendedName>
</protein>
<dbReference type="NCBIfam" id="TIGR01326">
    <property type="entry name" value="OAH_OAS_sulfhy"/>
    <property type="match status" value="1"/>
</dbReference>
<dbReference type="AlphaFoldDB" id="U7VBU5"/>
<dbReference type="InterPro" id="IPR000277">
    <property type="entry name" value="Cys/Met-Metab_PyrdxlP-dep_enz"/>
</dbReference>
<dbReference type="GO" id="GO:0006535">
    <property type="term" value="P:cysteine biosynthetic process from serine"/>
    <property type="evidence" value="ECO:0007669"/>
    <property type="project" value="TreeGrafter"/>
</dbReference>
<dbReference type="eggNOG" id="COG2873">
    <property type="taxonomic scope" value="Bacteria"/>
</dbReference>
<evidence type="ECO:0000256" key="3">
    <source>
        <dbReference type="ARBA" id="ARBA00022679"/>
    </source>
</evidence>
<dbReference type="CDD" id="cd00614">
    <property type="entry name" value="CGS_like"/>
    <property type="match status" value="1"/>
</dbReference>
<evidence type="ECO:0000256" key="6">
    <source>
        <dbReference type="RuleBase" id="RU362118"/>
    </source>
</evidence>
<evidence type="ECO:0000313" key="7">
    <source>
        <dbReference type="EMBL" id="ERT68248.1"/>
    </source>
</evidence>
<dbReference type="HOGENOM" id="CLU_018986_4_0_0"/>
<reference evidence="7 8" key="1">
    <citation type="submission" date="2013-08" db="EMBL/GenBank/DDBJ databases">
        <authorList>
            <person name="Weinstock G."/>
            <person name="Sodergren E."/>
            <person name="Wylie T."/>
            <person name="Fulton L."/>
            <person name="Fulton R."/>
            <person name="Fronick C."/>
            <person name="O'Laughlin M."/>
            <person name="Godfrey J."/>
            <person name="Miner T."/>
            <person name="Herter B."/>
            <person name="Appelbaum E."/>
            <person name="Cordes M."/>
            <person name="Lek S."/>
            <person name="Wollam A."/>
            <person name="Pepin K.H."/>
            <person name="Palsikar V.B."/>
            <person name="Mitreva M."/>
            <person name="Wilson R.K."/>
        </authorList>
    </citation>
    <scope>NUCLEOTIDE SEQUENCE [LARGE SCALE GENOMIC DNA]</scope>
    <source>
        <strain evidence="7 8">ATCC BAA-474</strain>
    </source>
</reference>
<dbReference type="FunFam" id="3.40.640.10:FF:000035">
    <property type="entry name" value="O-succinylhomoserine sulfhydrylase"/>
    <property type="match status" value="1"/>
</dbReference>
<organism evidence="7 8">
    <name type="scientific">Cetobacterium somerae ATCC BAA-474</name>
    <dbReference type="NCBI Taxonomy" id="1319815"/>
    <lineage>
        <taxon>Bacteria</taxon>
        <taxon>Fusobacteriati</taxon>
        <taxon>Fusobacteriota</taxon>
        <taxon>Fusobacteriia</taxon>
        <taxon>Fusobacteriales</taxon>
        <taxon>Fusobacteriaceae</taxon>
        <taxon>Cetobacterium</taxon>
    </lineage>
</organism>
<dbReference type="GO" id="GO:0071269">
    <property type="term" value="P:L-homocysteine biosynthetic process"/>
    <property type="evidence" value="ECO:0007669"/>
    <property type="project" value="TreeGrafter"/>
</dbReference>
<dbReference type="GO" id="GO:0004124">
    <property type="term" value="F:cysteine synthase activity"/>
    <property type="evidence" value="ECO:0007669"/>
    <property type="project" value="TreeGrafter"/>
</dbReference>
<name>U7VBU5_9FUSO</name>
<dbReference type="Gene3D" id="3.90.1150.10">
    <property type="entry name" value="Aspartate Aminotransferase, domain 1"/>
    <property type="match status" value="1"/>
</dbReference>
<dbReference type="PIRSF" id="PIRSF001434">
    <property type="entry name" value="CGS"/>
    <property type="match status" value="1"/>
</dbReference>
<dbReference type="STRING" id="1319815.HMPREF0202_01853"/>
<dbReference type="GO" id="GO:0030170">
    <property type="term" value="F:pyridoxal phosphate binding"/>
    <property type="evidence" value="ECO:0007669"/>
    <property type="project" value="InterPro"/>
</dbReference>
<dbReference type="PANTHER" id="PTHR43797">
    <property type="entry name" value="HOMOCYSTEINE/CYSTEINE SYNTHASE"/>
    <property type="match status" value="1"/>
</dbReference>
<dbReference type="GO" id="GO:0003961">
    <property type="term" value="F:O-acetylhomoserine aminocarboxypropyltransferase activity"/>
    <property type="evidence" value="ECO:0007669"/>
    <property type="project" value="TreeGrafter"/>
</dbReference>
<evidence type="ECO:0000256" key="1">
    <source>
        <dbReference type="ARBA" id="ARBA00001933"/>
    </source>
</evidence>
<dbReference type="InterPro" id="IPR006235">
    <property type="entry name" value="OAc-hSer/O-AcSer_sulfhydrylase"/>
</dbReference>
<evidence type="ECO:0000256" key="4">
    <source>
        <dbReference type="ARBA" id="ARBA00022898"/>
    </source>
</evidence>
<dbReference type="InterPro" id="IPR015424">
    <property type="entry name" value="PyrdxlP-dep_Trfase"/>
</dbReference>
<keyword evidence="4 5" id="KW-0663">Pyridoxal phosphate</keyword>
<dbReference type="InterPro" id="IPR015422">
    <property type="entry name" value="PyrdxlP-dep_Trfase_small"/>
</dbReference>
<accession>U7VBU5</accession>
<evidence type="ECO:0000256" key="2">
    <source>
        <dbReference type="ARBA" id="ARBA00009077"/>
    </source>
</evidence>
<evidence type="ECO:0008006" key="9">
    <source>
        <dbReference type="Google" id="ProtNLM"/>
    </source>
</evidence>
<dbReference type="GO" id="GO:0005737">
    <property type="term" value="C:cytoplasm"/>
    <property type="evidence" value="ECO:0007669"/>
    <property type="project" value="TreeGrafter"/>
</dbReference>
<dbReference type="PANTHER" id="PTHR43797:SF2">
    <property type="entry name" value="HOMOCYSTEINE_CYSTEINE SYNTHASE"/>
    <property type="match status" value="1"/>
</dbReference>
<dbReference type="Proteomes" id="UP000017081">
    <property type="component" value="Unassembled WGS sequence"/>
</dbReference>
<evidence type="ECO:0000256" key="5">
    <source>
        <dbReference type="PIRSR" id="PIRSR001434-2"/>
    </source>
</evidence>
<feature type="modified residue" description="N6-(pyridoxal phosphate)lysine" evidence="5">
    <location>
        <position position="228"/>
    </location>
</feature>
<dbReference type="InterPro" id="IPR054542">
    <property type="entry name" value="Cys_met_metab_PP"/>
</dbReference>
<dbReference type="InterPro" id="IPR015421">
    <property type="entry name" value="PyrdxlP-dep_Trfase_major"/>
</dbReference>
<comment type="cofactor">
    <cofactor evidence="1 6">
        <name>pyridoxal 5'-phosphate</name>
        <dbReference type="ChEBI" id="CHEBI:597326"/>
    </cofactor>
</comment>
<evidence type="ECO:0000313" key="8">
    <source>
        <dbReference type="Proteomes" id="UP000017081"/>
    </source>
</evidence>
<sequence length="445" mass="49108">MGDIISQAFFISISFLQKGGLTMSYKFETIQLHGGQYPDSETGSRAVPIYQTSSYVFKSSDHAANLFSLKENGNIYTRLGNPTTQVLEERISLLEGGIGALGVASGAAAVAYTFLTIAKCGDEILSANNIYGGTYNFLTNTIIDYGIHTKFFNPKDLNQLENLITSKTKIIFIESLGNPSGDVVDIEKICSIAHKHNIPVVVDNTFATPYLIKPFEFGADIVVYSATKFLGGHGTSIAGLIVDSGNFNWKDSKFETFNTPDNGYHGLKYSDLNEKAFITKARVKTLRDTGAALSPFNSFLILQGIETLSLRMERHVANAEKIAEFLFKNNEVEWISYPKFQENIEKELVEKYLKKGATSIFTFGLKGGRKRGKKFIDSLQLFSHLANVADAKSLIIHPASTTHGQLNDSELESCGIKPETIRISIGLENIYDLIEDLKNAIEITK</sequence>
<gene>
    <name evidence="7" type="ORF">HMPREF0202_01853</name>
</gene>
<dbReference type="PATRIC" id="fig|1319815.3.peg.1789"/>
<proteinExistence type="inferred from homology"/>
<dbReference type="Pfam" id="PF01053">
    <property type="entry name" value="Cys_Met_Meta_PP"/>
    <property type="match status" value="1"/>
</dbReference>
<comment type="caution">
    <text evidence="7">The sequence shown here is derived from an EMBL/GenBank/DDBJ whole genome shotgun (WGS) entry which is preliminary data.</text>
</comment>
<dbReference type="Gene3D" id="3.40.640.10">
    <property type="entry name" value="Type I PLP-dependent aspartate aminotransferase-like (Major domain)"/>
    <property type="match status" value="1"/>
</dbReference>
<dbReference type="SUPFAM" id="SSF53383">
    <property type="entry name" value="PLP-dependent transferases"/>
    <property type="match status" value="1"/>
</dbReference>
<dbReference type="GO" id="GO:0019346">
    <property type="term" value="P:transsulfuration"/>
    <property type="evidence" value="ECO:0007669"/>
    <property type="project" value="InterPro"/>
</dbReference>
<comment type="similarity">
    <text evidence="2 6">Belongs to the trans-sulfuration enzymes family.</text>
</comment>